<dbReference type="GO" id="GO:0140359">
    <property type="term" value="F:ABC-type transporter activity"/>
    <property type="evidence" value="ECO:0007669"/>
    <property type="project" value="InterPro"/>
</dbReference>
<dbReference type="CDD" id="cd10147">
    <property type="entry name" value="Wzt_C-like"/>
    <property type="match status" value="1"/>
</dbReference>
<dbReference type="PANTHER" id="PTHR46743:SF2">
    <property type="entry name" value="TEICHOIC ACIDS EXPORT ATP-BINDING PROTEIN TAGH"/>
    <property type="match status" value="1"/>
</dbReference>
<evidence type="ECO:0000256" key="2">
    <source>
        <dbReference type="ARBA" id="ARBA00022448"/>
    </source>
</evidence>
<dbReference type="Gene3D" id="3.40.50.300">
    <property type="entry name" value="P-loop containing nucleotide triphosphate hydrolases"/>
    <property type="match status" value="1"/>
</dbReference>
<keyword evidence="3" id="KW-0547">Nucleotide-binding</keyword>
<dbReference type="InterPro" id="IPR029439">
    <property type="entry name" value="Wzt_C"/>
</dbReference>
<dbReference type="CDD" id="cd03220">
    <property type="entry name" value="ABC_KpsT_Wzt"/>
    <property type="match status" value="1"/>
</dbReference>
<name>A0A955RHP1_9BACT</name>
<dbReference type="PANTHER" id="PTHR46743">
    <property type="entry name" value="TEICHOIC ACIDS EXPORT ATP-BINDING PROTEIN TAGH"/>
    <property type="match status" value="1"/>
</dbReference>
<dbReference type="PROSITE" id="PS50893">
    <property type="entry name" value="ABC_TRANSPORTER_2"/>
    <property type="match status" value="1"/>
</dbReference>
<feature type="domain" description="ABC transporter" evidence="5">
    <location>
        <begin position="8"/>
        <end position="250"/>
    </location>
</feature>
<comment type="similarity">
    <text evidence="1">Belongs to the ABC transporter superfamily.</text>
</comment>
<evidence type="ECO:0000256" key="1">
    <source>
        <dbReference type="ARBA" id="ARBA00005417"/>
    </source>
</evidence>
<dbReference type="GO" id="GO:0005524">
    <property type="term" value="F:ATP binding"/>
    <property type="evidence" value="ECO:0007669"/>
    <property type="project" value="UniProtKB-KW"/>
</dbReference>
<evidence type="ECO:0000313" key="6">
    <source>
        <dbReference type="EMBL" id="MCA9381794.1"/>
    </source>
</evidence>
<dbReference type="Proteomes" id="UP000782843">
    <property type="component" value="Unassembled WGS sequence"/>
</dbReference>
<reference evidence="6" key="1">
    <citation type="submission" date="2020-04" db="EMBL/GenBank/DDBJ databases">
        <authorList>
            <person name="Zhang T."/>
        </authorList>
    </citation>
    <scope>NUCLEOTIDE SEQUENCE</scope>
    <source>
        <strain evidence="6">HKST-UBA10</strain>
    </source>
</reference>
<evidence type="ECO:0000256" key="3">
    <source>
        <dbReference type="ARBA" id="ARBA00022741"/>
    </source>
</evidence>
<comment type="caution">
    <text evidence="6">The sequence shown here is derived from an EMBL/GenBank/DDBJ whole genome shotgun (WGS) entry which is preliminary data.</text>
</comment>
<dbReference type="Pfam" id="PF00005">
    <property type="entry name" value="ABC_tran"/>
    <property type="match status" value="1"/>
</dbReference>
<dbReference type="InterPro" id="IPR015860">
    <property type="entry name" value="ABC_transpr_TagH-like"/>
</dbReference>
<evidence type="ECO:0000256" key="4">
    <source>
        <dbReference type="ARBA" id="ARBA00022840"/>
    </source>
</evidence>
<accession>A0A955RHP1</accession>
<dbReference type="EMBL" id="JAGQLG010000004">
    <property type="protein sequence ID" value="MCA9381794.1"/>
    <property type="molecule type" value="Genomic_DNA"/>
</dbReference>
<dbReference type="InterPro" id="IPR003439">
    <property type="entry name" value="ABC_transporter-like_ATP-bd"/>
</dbReference>
<dbReference type="InterPro" id="IPR050683">
    <property type="entry name" value="Bact_Polysacc_Export_ATP-bd"/>
</dbReference>
<dbReference type="AlphaFoldDB" id="A0A955RHP1"/>
<dbReference type="SMART" id="SM00382">
    <property type="entry name" value="AAA"/>
    <property type="match status" value="1"/>
</dbReference>
<keyword evidence="2" id="KW-0813">Transport</keyword>
<dbReference type="InterPro" id="IPR003593">
    <property type="entry name" value="AAA+_ATPase"/>
</dbReference>
<dbReference type="Pfam" id="PF14524">
    <property type="entry name" value="Wzt_C"/>
    <property type="match status" value="1"/>
</dbReference>
<organism evidence="6 7">
    <name type="scientific">Candidatus Dojkabacteria bacterium</name>
    <dbReference type="NCBI Taxonomy" id="2099670"/>
    <lineage>
        <taxon>Bacteria</taxon>
        <taxon>Candidatus Dojkabacteria</taxon>
    </lineage>
</organism>
<proteinExistence type="inferred from homology"/>
<dbReference type="SUPFAM" id="SSF52540">
    <property type="entry name" value="P-loop containing nucleoside triphosphate hydrolases"/>
    <property type="match status" value="1"/>
</dbReference>
<dbReference type="GO" id="GO:0016887">
    <property type="term" value="F:ATP hydrolysis activity"/>
    <property type="evidence" value="ECO:0007669"/>
    <property type="project" value="InterPro"/>
</dbReference>
<sequence length="413" mass="47560">MPLGKTILKVENVSKAFRIPHENINTVKSLFLNPFRKIEHSKFIALEDISFELKQGEFLGIIGRNGSGKSTLLKLIANIYAPDEGKIEAYGKIVPFLELGVGFNPELTARENVYLNGTILGMSKKFLNKKYEEIMEFAEVKEFEDMPLKNFSSGMYVRLAFSIAIQAEADIYLLDEVLSVGDSRFQDKSRTKFKELIRKGSTVVFVSHDLASLEKYCDRSLLLEKGKVIYFGETKKALHVYHEINMDKDSKAISSVVAELEKPNTLGDKTQRWGNKIYQIESIKMLDSQNQERKTFNYNEQIKFEIKWKSRKTTGDLFCGLGMYNQDDDYILGTNTEMVNMKLGNLHKTKQGVFSLEFPNINLLNGRYYINVVLYGDKETDPYDFVHKAMYFRITNSPKFRGIVNLNHKWKNE</sequence>
<evidence type="ECO:0000259" key="5">
    <source>
        <dbReference type="PROSITE" id="PS50893"/>
    </source>
</evidence>
<dbReference type="GO" id="GO:0016020">
    <property type="term" value="C:membrane"/>
    <property type="evidence" value="ECO:0007669"/>
    <property type="project" value="InterPro"/>
</dbReference>
<reference evidence="6" key="2">
    <citation type="journal article" date="2021" name="Microbiome">
        <title>Successional dynamics and alternative stable states in a saline activated sludge microbial community over 9 years.</title>
        <authorList>
            <person name="Wang Y."/>
            <person name="Ye J."/>
            <person name="Ju F."/>
            <person name="Liu L."/>
            <person name="Boyd J.A."/>
            <person name="Deng Y."/>
            <person name="Parks D.H."/>
            <person name="Jiang X."/>
            <person name="Yin X."/>
            <person name="Woodcroft B.J."/>
            <person name="Tyson G.W."/>
            <person name="Hugenholtz P."/>
            <person name="Polz M.F."/>
            <person name="Zhang T."/>
        </authorList>
    </citation>
    <scope>NUCLEOTIDE SEQUENCE</scope>
    <source>
        <strain evidence="6">HKST-UBA10</strain>
    </source>
</reference>
<dbReference type="Gene3D" id="2.70.50.60">
    <property type="entry name" value="abc- transporter (atp binding component) like domain"/>
    <property type="match status" value="1"/>
</dbReference>
<keyword evidence="4 6" id="KW-0067">ATP-binding</keyword>
<protein>
    <submittedName>
        <fullName evidence="6">ABC transporter ATP-binding protein</fullName>
    </submittedName>
</protein>
<dbReference type="InterPro" id="IPR027417">
    <property type="entry name" value="P-loop_NTPase"/>
</dbReference>
<evidence type="ECO:0000313" key="7">
    <source>
        <dbReference type="Proteomes" id="UP000782843"/>
    </source>
</evidence>
<gene>
    <name evidence="6" type="ORF">KC660_00105</name>
</gene>